<reference evidence="2 3" key="1">
    <citation type="submission" date="2016-12" db="EMBL/GenBank/DDBJ databases">
        <title>The draft genome sequence of Actinophytocola xinjiangensis.</title>
        <authorList>
            <person name="Wang W."/>
            <person name="Yuan L."/>
        </authorList>
    </citation>
    <scope>NUCLEOTIDE SEQUENCE [LARGE SCALE GENOMIC DNA]</scope>
    <source>
        <strain evidence="2 3">CGMCC 4.4663</strain>
    </source>
</reference>
<dbReference type="InterPro" id="IPR051266">
    <property type="entry name" value="CLCR"/>
</dbReference>
<comment type="caution">
    <text evidence="2">The sequence shown here is derived from an EMBL/GenBank/DDBJ whole genome shotgun (WGS) entry which is preliminary data.</text>
</comment>
<protein>
    <recommendedName>
        <fullName evidence="1">VWFA domain-containing protein</fullName>
    </recommendedName>
</protein>
<dbReference type="Pfam" id="PF13531">
    <property type="entry name" value="SBP_bac_11"/>
    <property type="match status" value="1"/>
</dbReference>
<sequence length="586" mass="63655">MRRGVRWTVGAALVAVLALVAVWALRQFPGEAGTARSDCVDLDVLVSTEKDELLVDLARKYNESEHDGPCARVRATGLTSGVAMDLIGKGWPAGQVDRLPAPQVWLPTSSMWTGMLREGGHGDLVAQELGPVTTSVLAVAMPEHLAKVVRADGEEFSWERLRELAGPNGDWQALGHPELGPFTLGRDNPNYSTSGLAASVATYFAAADRPAGPTAEDLTDGDVVQFVRDIETSVVRYGDEATTFMRSIYDDDQQGARTSISAVLVQEQLVHLYNRGAPLGDLDAAQDRPNEPMVALQPEEGTVQLDHPFVVLSSASQEQREAAVDFRDFLVQDEQQRQFVELGFRDLGRPDRPTDVLVRESGVPADSTQTFFEIPEPELVTAMRQAWDGTRRAARVLLVLDVSESMLGDANPDDAATDTKLDLLRPAAKRGLELLGDQDEVGIWTFAGPVTRVLELSPVGEVRGQLDGIIDDLPTAKNTSLYRAIREANQTMLATIDRKKINAIVVLSDGAQVPEDAAGLQALKREIDAQNLETSVRVFTIPYGTSDEHRTLLSEISGLSKAVSYDATNPDDIDEVMVSVFSNFGS</sequence>
<proteinExistence type="predicted"/>
<dbReference type="PROSITE" id="PS50234">
    <property type="entry name" value="VWFA"/>
    <property type="match status" value="1"/>
</dbReference>
<dbReference type="AlphaFoldDB" id="A0A7Z1B0S3"/>
<organism evidence="2 3">
    <name type="scientific">Actinophytocola xinjiangensis</name>
    <dbReference type="NCBI Taxonomy" id="485602"/>
    <lineage>
        <taxon>Bacteria</taxon>
        <taxon>Bacillati</taxon>
        <taxon>Actinomycetota</taxon>
        <taxon>Actinomycetes</taxon>
        <taxon>Pseudonocardiales</taxon>
        <taxon>Pseudonocardiaceae</taxon>
    </lineage>
</organism>
<name>A0A7Z1B0S3_9PSEU</name>
<dbReference type="SMART" id="SM00327">
    <property type="entry name" value="VWA"/>
    <property type="match status" value="1"/>
</dbReference>
<keyword evidence="3" id="KW-1185">Reference proteome</keyword>
<evidence type="ECO:0000313" key="2">
    <source>
        <dbReference type="EMBL" id="OLF12397.1"/>
    </source>
</evidence>
<dbReference type="SUPFAM" id="SSF53850">
    <property type="entry name" value="Periplasmic binding protein-like II"/>
    <property type="match status" value="1"/>
</dbReference>
<dbReference type="Pfam" id="PF13519">
    <property type="entry name" value="VWA_2"/>
    <property type="match status" value="1"/>
</dbReference>
<evidence type="ECO:0000313" key="3">
    <source>
        <dbReference type="Proteomes" id="UP000185696"/>
    </source>
</evidence>
<dbReference type="PANTHER" id="PTHR10579:SF43">
    <property type="entry name" value="ZINC FINGER (C3HC4-TYPE RING FINGER) FAMILY PROTEIN"/>
    <property type="match status" value="1"/>
</dbReference>
<gene>
    <name evidence="2" type="ORF">BLA60_08970</name>
</gene>
<feature type="domain" description="VWFA" evidence="1">
    <location>
        <begin position="395"/>
        <end position="584"/>
    </location>
</feature>
<dbReference type="CDD" id="cd00198">
    <property type="entry name" value="vWFA"/>
    <property type="match status" value="1"/>
</dbReference>
<dbReference type="Proteomes" id="UP000185696">
    <property type="component" value="Unassembled WGS sequence"/>
</dbReference>
<accession>A0A7Z1B0S3</accession>
<evidence type="ECO:0000259" key="1">
    <source>
        <dbReference type="PROSITE" id="PS50234"/>
    </source>
</evidence>
<dbReference type="EMBL" id="MSIF01000003">
    <property type="protein sequence ID" value="OLF12397.1"/>
    <property type="molecule type" value="Genomic_DNA"/>
</dbReference>
<dbReference type="InterPro" id="IPR002035">
    <property type="entry name" value="VWF_A"/>
</dbReference>
<dbReference type="Gene3D" id="3.40.50.410">
    <property type="entry name" value="von Willebrand factor, type A domain"/>
    <property type="match status" value="1"/>
</dbReference>
<dbReference type="SUPFAM" id="SSF53300">
    <property type="entry name" value="vWA-like"/>
    <property type="match status" value="1"/>
</dbReference>
<dbReference type="PANTHER" id="PTHR10579">
    <property type="entry name" value="CALCIUM-ACTIVATED CHLORIDE CHANNEL REGULATOR"/>
    <property type="match status" value="1"/>
</dbReference>
<dbReference type="InterPro" id="IPR036465">
    <property type="entry name" value="vWFA_dom_sf"/>
</dbReference>